<proteinExistence type="predicted"/>
<protein>
    <recommendedName>
        <fullName evidence="3">UrcA family protein</fullName>
    </recommendedName>
</protein>
<evidence type="ECO:0008006" key="3">
    <source>
        <dbReference type="Google" id="ProtNLM"/>
    </source>
</evidence>
<reference evidence="1 2" key="1">
    <citation type="submission" date="2022-12" db="EMBL/GenBank/DDBJ databases">
        <title>Sphingomonas abieness sp. nov., an endophytic bacterium isolated from Abies koreana.</title>
        <authorList>
            <person name="Jiang L."/>
            <person name="Lee J."/>
        </authorList>
    </citation>
    <scope>NUCLEOTIDE SEQUENCE [LARGE SCALE GENOMIC DNA]</scope>
    <source>
        <strain evidence="2">PAMB 00755</strain>
    </source>
</reference>
<organism evidence="1 2">
    <name type="scientific">Sphingomonas abietis</name>
    <dbReference type="NCBI Taxonomy" id="3012344"/>
    <lineage>
        <taxon>Bacteria</taxon>
        <taxon>Pseudomonadati</taxon>
        <taxon>Pseudomonadota</taxon>
        <taxon>Alphaproteobacteria</taxon>
        <taxon>Sphingomonadales</taxon>
        <taxon>Sphingomonadaceae</taxon>
        <taxon>Sphingomonas</taxon>
    </lineage>
</organism>
<evidence type="ECO:0000313" key="2">
    <source>
        <dbReference type="Proteomes" id="UP001210865"/>
    </source>
</evidence>
<keyword evidence="2" id="KW-1185">Reference proteome</keyword>
<dbReference type="EMBL" id="CP115174">
    <property type="protein sequence ID" value="WBO22906.1"/>
    <property type="molecule type" value="Genomic_DNA"/>
</dbReference>
<gene>
    <name evidence="1" type="ORF">PBT88_01805</name>
</gene>
<evidence type="ECO:0000313" key="1">
    <source>
        <dbReference type="EMBL" id="WBO22906.1"/>
    </source>
</evidence>
<name>A0ABY7NR37_9SPHN</name>
<sequence length="104" mass="11394">MSIALAQATIQASPAAQLDPQEDIVVTARRLSRVRWSYEAKNGVLTRCTIKRSSGSAVIDKMVCDASSQCAAEHPNQGSWRLAPCIKDRVKEQFAAYRAQKEAS</sequence>
<dbReference type="RefSeq" id="WP_270077545.1">
    <property type="nucleotide sequence ID" value="NZ_CP115174.1"/>
</dbReference>
<accession>A0ABY7NR37</accession>
<dbReference type="Proteomes" id="UP001210865">
    <property type="component" value="Chromosome"/>
</dbReference>